<dbReference type="EMBL" id="JAJSOW010000103">
    <property type="protein sequence ID" value="KAI9174660.1"/>
    <property type="molecule type" value="Genomic_DNA"/>
</dbReference>
<sequence>MLMTKAISGKVKVRYCKKSTKFRNSMALMRGSPSVAESFTLVARGVEHGLHSVMDFWWRRSNVYFTCEICKGGSGGTSVAEGGSMACGRCCDASSTTSFNMAGAAPCSAGAAISSSTPRVGSGRGGLGNSASSTLLGVVVSTTMGGVLRW</sequence>
<protein>
    <submittedName>
        <fullName evidence="1">Uncharacterized protein</fullName>
    </submittedName>
</protein>
<evidence type="ECO:0000313" key="2">
    <source>
        <dbReference type="Proteomes" id="UP001064489"/>
    </source>
</evidence>
<reference evidence="1" key="2">
    <citation type="submission" date="2023-02" db="EMBL/GenBank/DDBJ databases">
        <authorList>
            <person name="Swenson N.G."/>
            <person name="Wegrzyn J.L."/>
            <person name="Mcevoy S.L."/>
        </authorList>
    </citation>
    <scope>NUCLEOTIDE SEQUENCE</scope>
    <source>
        <strain evidence="1">91603</strain>
        <tissue evidence="1">Leaf</tissue>
    </source>
</reference>
<gene>
    <name evidence="1" type="ORF">LWI28_020858</name>
</gene>
<comment type="caution">
    <text evidence="1">The sequence shown here is derived from an EMBL/GenBank/DDBJ whole genome shotgun (WGS) entry which is preliminary data.</text>
</comment>
<name>A0AAD5IS09_ACENE</name>
<evidence type="ECO:0000313" key="1">
    <source>
        <dbReference type="EMBL" id="KAI9174660.1"/>
    </source>
</evidence>
<dbReference type="Proteomes" id="UP001064489">
    <property type="component" value="Chromosome 8"/>
</dbReference>
<reference evidence="1" key="1">
    <citation type="journal article" date="2022" name="Plant J.">
        <title>Strategies of tolerance reflected in two North American maple genomes.</title>
        <authorList>
            <person name="McEvoy S.L."/>
            <person name="Sezen U.U."/>
            <person name="Trouern-Trend A."/>
            <person name="McMahon S.M."/>
            <person name="Schaberg P.G."/>
            <person name="Yang J."/>
            <person name="Wegrzyn J.L."/>
            <person name="Swenson N.G."/>
        </authorList>
    </citation>
    <scope>NUCLEOTIDE SEQUENCE</scope>
    <source>
        <strain evidence="1">91603</strain>
    </source>
</reference>
<keyword evidence="2" id="KW-1185">Reference proteome</keyword>
<dbReference type="AlphaFoldDB" id="A0AAD5IS09"/>
<accession>A0AAD5IS09</accession>
<proteinExistence type="predicted"/>
<organism evidence="1 2">
    <name type="scientific">Acer negundo</name>
    <name type="common">Box elder</name>
    <dbReference type="NCBI Taxonomy" id="4023"/>
    <lineage>
        <taxon>Eukaryota</taxon>
        <taxon>Viridiplantae</taxon>
        <taxon>Streptophyta</taxon>
        <taxon>Embryophyta</taxon>
        <taxon>Tracheophyta</taxon>
        <taxon>Spermatophyta</taxon>
        <taxon>Magnoliopsida</taxon>
        <taxon>eudicotyledons</taxon>
        <taxon>Gunneridae</taxon>
        <taxon>Pentapetalae</taxon>
        <taxon>rosids</taxon>
        <taxon>malvids</taxon>
        <taxon>Sapindales</taxon>
        <taxon>Sapindaceae</taxon>
        <taxon>Hippocastanoideae</taxon>
        <taxon>Acereae</taxon>
        <taxon>Acer</taxon>
    </lineage>
</organism>